<dbReference type="PROSITE" id="PS52016">
    <property type="entry name" value="TONB_DEPENDENT_REC_3"/>
    <property type="match status" value="1"/>
</dbReference>
<keyword evidence="3 7" id="KW-1134">Transmembrane beta strand</keyword>
<reference evidence="9 10" key="1">
    <citation type="submission" date="2019-02" db="EMBL/GenBank/DDBJ databases">
        <title>Pedobacter sp. RP-3-8 sp. nov., isolated from Arctic soil.</title>
        <authorList>
            <person name="Dahal R.H."/>
        </authorList>
    </citation>
    <scope>NUCLEOTIDE SEQUENCE [LARGE SCALE GENOMIC DNA]</scope>
    <source>
        <strain evidence="9 10">RP-3-8</strain>
    </source>
</reference>
<dbReference type="NCBIfam" id="TIGR04056">
    <property type="entry name" value="OMP_RagA_SusC"/>
    <property type="match status" value="1"/>
</dbReference>
<keyword evidence="9" id="KW-0675">Receptor</keyword>
<dbReference type="SUPFAM" id="SSF49464">
    <property type="entry name" value="Carboxypeptidase regulatory domain-like"/>
    <property type="match status" value="1"/>
</dbReference>
<evidence type="ECO:0000256" key="5">
    <source>
        <dbReference type="ARBA" id="ARBA00023136"/>
    </source>
</evidence>
<dbReference type="GO" id="GO:0009279">
    <property type="term" value="C:cell outer membrane"/>
    <property type="evidence" value="ECO:0007669"/>
    <property type="project" value="UniProtKB-SubCell"/>
</dbReference>
<evidence type="ECO:0000256" key="3">
    <source>
        <dbReference type="ARBA" id="ARBA00022452"/>
    </source>
</evidence>
<evidence type="ECO:0000256" key="7">
    <source>
        <dbReference type="PROSITE-ProRule" id="PRU01360"/>
    </source>
</evidence>
<evidence type="ECO:0000259" key="8">
    <source>
        <dbReference type="Pfam" id="PF07715"/>
    </source>
</evidence>
<dbReference type="NCBIfam" id="TIGR04057">
    <property type="entry name" value="SusC_RagA_signa"/>
    <property type="match status" value="1"/>
</dbReference>
<comment type="subcellular location">
    <subcellularLocation>
        <location evidence="1 7">Cell outer membrane</location>
        <topology evidence="1 7">Multi-pass membrane protein</topology>
    </subcellularLocation>
</comment>
<keyword evidence="10" id="KW-1185">Reference proteome</keyword>
<dbReference type="SUPFAM" id="SSF56935">
    <property type="entry name" value="Porins"/>
    <property type="match status" value="1"/>
</dbReference>
<feature type="domain" description="TonB-dependent receptor plug" evidence="8">
    <location>
        <begin position="143"/>
        <end position="249"/>
    </location>
</feature>
<keyword evidence="5 7" id="KW-0472">Membrane</keyword>
<dbReference type="EMBL" id="SJSM01000005">
    <property type="protein sequence ID" value="TCC96594.1"/>
    <property type="molecule type" value="Genomic_DNA"/>
</dbReference>
<sequence>MKTMQKTLLKKCHWRALSGIKLLLAVAILPISSFATEKSTVAKLNSAVFFVQNSINVKGTVVDGKGAPLPGVSIKVKNTTRAAATNSKGEFSIDLENQNSVLIFSAVGFKTVEVVASNNMRVVLMEAIDELDDVVVIGYGTVKKRDLTGSVVSVKPEQITARPGPNPMESLQGRVAGLDISRSSGQAGEGVNLQLRGNRSFNANSTPLFIINGLPGDYATLNPYDIESIDVLKDAASTAVYGASGANGVIIITTKGGKAGKINIDFNSYYGYNGWSVVPEALSRDQYLEAKREAYKYNFDGATRKWVTTAVAAANGFPQAGPPLWQSPANDEAIFGTARYNLFNQGNFVNWADIFMRENAALQNYSLAASGGTDVTKAYVSFNLNDEKGQYIGDDYKLYSTSMRLDHKIRSWLSIGANLQASYVNRNKAQDKLENAIVTDPLVQPYKTDGSINPDLGSNVYNLLLDYQPGVYGNVDNNTKVFFNPYIEIRPLKGLTILSRAGVRMDYLNTYRFDGVGSVNYTYINANTARARINQNRYQEYQWENVLTYNYLLGKDHDFTFTGVTSYIHVQNTRTEMNQTNIANNKFKWYRFSGDVNTTSISSYDMKKTFGLMGRINYAYKGKYLFSASVRRDGSSVLYETNQWDTFPAVSAGWRISDENFMAGTKKYINNLKVRATWGVAGTSFIPPNSSANFVDQTNMSLGGEMVPIYRSSRILTNPDLRWEKSKTLNLGLDLGLFNNRIDMALDYYNTNTDGVIYAVNAPITTGAAISGSTPYQTYMNIAKTNNKGFEVTMNTRNIVSKNFEWTSSIAFARNNEKILKITNGLANNITNNVTAGENRTAGNYTLTIGEPIASFRNFKIDGIWQIGEEADAGAFGRRPGDLKVNTPGIVKLADGVFRREGTSQYYYTNLADAQRFNSALTAPSSLYNYNNTNDFQTIGHNSPDFSLGFQNNFKYKNFDLGIYSYLRWGQTINYVMLGWYNPSALATVASPPRTFLADFNYWTPENPSNDFPVMNILASPSTMTGFSGLNYVDGSFFKIKNITLGYTLPENIAKKIAMRKVRFYSTLTNPLVITKSHLLKDYDPEMNGEMDYPLTKQLVFGLNVSF</sequence>
<dbReference type="Gene3D" id="2.40.170.20">
    <property type="entry name" value="TonB-dependent receptor, beta-barrel domain"/>
    <property type="match status" value="1"/>
</dbReference>
<organism evidence="9 10">
    <name type="scientific">Pedobacter hiemivivus</name>
    <dbReference type="NCBI Taxonomy" id="2530454"/>
    <lineage>
        <taxon>Bacteria</taxon>
        <taxon>Pseudomonadati</taxon>
        <taxon>Bacteroidota</taxon>
        <taxon>Sphingobacteriia</taxon>
        <taxon>Sphingobacteriales</taxon>
        <taxon>Sphingobacteriaceae</taxon>
        <taxon>Pedobacter</taxon>
    </lineage>
</organism>
<dbReference type="InterPro" id="IPR037066">
    <property type="entry name" value="Plug_dom_sf"/>
</dbReference>
<dbReference type="Pfam" id="PF07715">
    <property type="entry name" value="Plug"/>
    <property type="match status" value="1"/>
</dbReference>
<dbReference type="InterPro" id="IPR036942">
    <property type="entry name" value="Beta-barrel_TonB_sf"/>
</dbReference>
<name>A0A4R0NDK9_9SPHI</name>
<dbReference type="Proteomes" id="UP000291117">
    <property type="component" value="Unassembled WGS sequence"/>
</dbReference>
<evidence type="ECO:0000256" key="2">
    <source>
        <dbReference type="ARBA" id="ARBA00022448"/>
    </source>
</evidence>
<evidence type="ECO:0000313" key="10">
    <source>
        <dbReference type="Proteomes" id="UP000291117"/>
    </source>
</evidence>
<accession>A0A4R0NDK9</accession>
<dbReference type="AlphaFoldDB" id="A0A4R0NDK9"/>
<keyword evidence="4 7" id="KW-0812">Transmembrane</keyword>
<keyword evidence="2 7" id="KW-0813">Transport</keyword>
<comment type="similarity">
    <text evidence="7">Belongs to the TonB-dependent receptor family.</text>
</comment>
<dbReference type="InterPro" id="IPR023996">
    <property type="entry name" value="TonB-dep_OMP_SusC/RagA"/>
</dbReference>
<dbReference type="Gene3D" id="2.60.40.1120">
    <property type="entry name" value="Carboxypeptidase-like, regulatory domain"/>
    <property type="match status" value="1"/>
</dbReference>
<gene>
    <name evidence="9" type="ORF">EZ444_11520</name>
</gene>
<protein>
    <submittedName>
        <fullName evidence="9">TonB-dependent receptor</fullName>
    </submittedName>
</protein>
<dbReference type="InterPro" id="IPR023997">
    <property type="entry name" value="TonB-dep_OMP_SusC/RagA_CS"/>
</dbReference>
<dbReference type="InterPro" id="IPR039426">
    <property type="entry name" value="TonB-dep_rcpt-like"/>
</dbReference>
<dbReference type="RefSeq" id="WP_131608913.1">
    <property type="nucleotide sequence ID" value="NZ_SJSM01000005.1"/>
</dbReference>
<dbReference type="Pfam" id="PF13715">
    <property type="entry name" value="CarbopepD_reg_2"/>
    <property type="match status" value="1"/>
</dbReference>
<proteinExistence type="inferred from homology"/>
<dbReference type="OrthoDB" id="9768177at2"/>
<evidence type="ECO:0000256" key="6">
    <source>
        <dbReference type="ARBA" id="ARBA00023237"/>
    </source>
</evidence>
<evidence type="ECO:0000256" key="1">
    <source>
        <dbReference type="ARBA" id="ARBA00004571"/>
    </source>
</evidence>
<keyword evidence="6 7" id="KW-0998">Cell outer membrane</keyword>
<dbReference type="Gene3D" id="2.170.130.10">
    <property type="entry name" value="TonB-dependent receptor, plug domain"/>
    <property type="match status" value="1"/>
</dbReference>
<dbReference type="InterPro" id="IPR008969">
    <property type="entry name" value="CarboxyPept-like_regulatory"/>
</dbReference>
<evidence type="ECO:0000313" key="9">
    <source>
        <dbReference type="EMBL" id="TCC96594.1"/>
    </source>
</evidence>
<evidence type="ECO:0000256" key="4">
    <source>
        <dbReference type="ARBA" id="ARBA00022692"/>
    </source>
</evidence>
<comment type="caution">
    <text evidence="9">The sequence shown here is derived from an EMBL/GenBank/DDBJ whole genome shotgun (WGS) entry which is preliminary data.</text>
</comment>
<dbReference type="InterPro" id="IPR012910">
    <property type="entry name" value="Plug_dom"/>
</dbReference>